<dbReference type="PANTHER" id="PTHR35394">
    <property type="entry name" value="DUF3176 DOMAIN-CONTAINING PROTEIN"/>
    <property type="match status" value="1"/>
</dbReference>
<dbReference type="Proteomes" id="UP001055172">
    <property type="component" value="Unassembled WGS sequence"/>
</dbReference>
<keyword evidence="1" id="KW-0812">Transmembrane</keyword>
<feature type="transmembrane region" description="Helical" evidence="1">
    <location>
        <begin position="7"/>
        <end position="28"/>
    </location>
</feature>
<dbReference type="EMBL" id="BPPX01000058">
    <property type="protein sequence ID" value="GJC90672.1"/>
    <property type="molecule type" value="Genomic_DNA"/>
</dbReference>
<evidence type="ECO:0000313" key="3">
    <source>
        <dbReference type="Proteomes" id="UP001055172"/>
    </source>
</evidence>
<sequence length="99" mass="10639">MLIKLRGGYLGSFGAFIAIMTLAFSPFAQQIATFHAHTTNSTEGAINLRSQQYLIALSSQSASEGFIPILPFKAAVYNGLFAENGKPWLSLPVNCQTGN</sequence>
<proteinExistence type="predicted"/>
<dbReference type="AlphaFoldDB" id="A0AA37LZK7"/>
<organism evidence="2 3">
    <name type="scientific">Colletotrichum liriopes</name>
    <dbReference type="NCBI Taxonomy" id="708192"/>
    <lineage>
        <taxon>Eukaryota</taxon>
        <taxon>Fungi</taxon>
        <taxon>Dikarya</taxon>
        <taxon>Ascomycota</taxon>
        <taxon>Pezizomycotina</taxon>
        <taxon>Sordariomycetes</taxon>
        <taxon>Hypocreomycetidae</taxon>
        <taxon>Glomerellales</taxon>
        <taxon>Glomerellaceae</taxon>
        <taxon>Colletotrichum</taxon>
        <taxon>Colletotrichum spaethianum species complex</taxon>
    </lineage>
</organism>
<comment type="caution">
    <text evidence="2">The sequence shown here is derived from an EMBL/GenBank/DDBJ whole genome shotgun (WGS) entry which is preliminary data.</text>
</comment>
<keyword evidence="1" id="KW-1133">Transmembrane helix</keyword>
<accession>A0AA37LZK7</accession>
<reference evidence="2 3" key="1">
    <citation type="submission" date="2021-07" db="EMBL/GenBank/DDBJ databases">
        <title>Genome data of Colletotrichum spaethianum.</title>
        <authorList>
            <person name="Utami Y.D."/>
            <person name="Hiruma K."/>
        </authorList>
    </citation>
    <scope>NUCLEOTIDE SEQUENCE [LARGE SCALE GENOMIC DNA]</scope>
    <source>
        <strain evidence="2 3">MAFF 242679</strain>
    </source>
</reference>
<protein>
    <submittedName>
        <fullName evidence="2">Uncharacterized protein</fullName>
    </submittedName>
</protein>
<evidence type="ECO:0000313" key="2">
    <source>
        <dbReference type="EMBL" id="GJC90672.1"/>
    </source>
</evidence>
<gene>
    <name evidence="2" type="ORF">ColLi_13510</name>
</gene>
<keyword evidence="1" id="KW-0472">Membrane</keyword>
<evidence type="ECO:0000256" key="1">
    <source>
        <dbReference type="SAM" id="Phobius"/>
    </source>
</evidence>
<dbReference type="PANTHER" id="PTHR35394:SF6">
    <property type="entry name" value="DUF3176 DOMAIN-CONTAINING PROTEIN"/>
    <property type="match status" value="1"/>
</dbReference>
<keyword evidence="3" id="KW-1185">Reference proteome</keyword>
<name>A0AA37LZK7_9PEZI</name>